<dbReference type="AlphaFoldDB" id="X1P9U2"/>
<protein>
    <recommendedName>
        <fullName evidence="1">4Fe-4S ferredoxin-type domain-containing protein</fullName>
    </recommendedName>
</protein>
<dbReference type="NCBIfam" id="NF038196">
    <property type="entry name" value="ferrodoxin_EFR1"/>
    <property type="match status" value="1"/>
</dbReference>
<dbReference type="Gene3D" id="3.40.50.360">
    <property type="match status" value="1"/>
</dbReference>
<dbReference type="InterPro" id="IPR017896">
    <property type="entry name" value="4Fe4S_Fe-S-bd"/>
</dbReference>
<feature type="domain" description="4Fe-4S ferredoxin-type" evidence="1">
    <location>
        <begin position="207"/>
        <end position="230"/>
    </location>
</feature>
<reference evidence="2" key="1">
    <citation type="journal article" date="2014" name="Front. Microbiol.">
        <title>High frequency of phylogenetically diverse reductive dehalogenase-homologous genes in deep subseafloor sedimentary metagenomes.</title>
        <authorList>
            <person name="Kawai M."/>
            <person name="Futagami T."/>
            <person name="Toyoda A."/>
            <person name="Takaki Y."/>
            <person name="Nishi S."/>
            <person name="Hori S."/>
            <person name="Arai W."/>
            <person name="Tsubouchi T."/>
            <person name="Morono Y."/>
            <person name="Uchiyama I."/>
            <person name="Ito T."/>
            <person name="Fujiyama A."/>
            <person name="Inagaki F."/>
            <person name="Takami H."/>
        </authorList>
    </citation>
    <scope>NUCLEOTIDE SEQUENCE</scope>
    <source>
        <strain evidence="2">Expedition CK06-06</strain>
    </source>
</reference>
<dbReference type="PROSITE" id="PS00198">
    <property type="entry name" value="4FE4S_FER_1"/>
    <property type="match status" value="2"/>
</dbReference>
<dbReference type="InterPro" id="IPR047964">
    <property type="entry name" value="EFR1-like"/>
</dbReference>
<gene>
    <name evidence="2" type="ORF">S06H3_54722</name>
</gene>
<feature type="non-terminal residue" evidence="2">
    <location>
        <position position="1"/>
    </location>
</feature>
<accession>X1P9U2</accession>
<name>X1P9U2_9ZZZZ</name>
<dbReference type="Gene3D" id="3.30.70.20">
    <property type="match status" value="1"/>
</dbReference>
<organism evidence="2">
    <name type="scientific">marine sediment metagenome</name>
    <dbReference type="NCBI Taxonomy" id="412755"/>
    <lineage>
        <taxon>unclassified sequences</taxon>
        <taxon>metagenomes</taxon>
        <taxon>ecological metagenomes</taxon>
    </lineage>
</organism>
<feature type="domain" description="4Fe-4S ferredoxin-type" evidence="1">
    <location>
        <begin position="174"/>
        <end position="202"/>
    </location>
</feature>
<dbReference type="SUPFAM" id="SSF54862">
    <property type="entry name" value="4Fe-4S ferredoxins"/>
    <property type="match status" value="1"/>
</dbReference>
<dbReference type="InterPro" id="IPR017900">
    <property type="entry name" value="4Fe4S_Fe_S_CS"/>
</dbReference>
<feature type="non-terminal residue" evidence="2">
    <location>
        <position position="238"/>
    </location>
</feature>
<sequence>TGNSLHMAKTLKEKLNDCELIPIAGLINQESIIATTEKVGFIFPVYNWALPKIVADFIEEIDLSNAKYIFAVCTKGGPGRQYVIPVLNSLLKPKNKELDAAFLIKVFSAFILAGHNPMHSKEKQLKRIKDAELKLDKIAEIIRNNEKGKGKKGSIIPMKGTYRSFIEKVNTEDENFYTDENCNGCGICQKICPVDNIKLVNDKPKWQHKCQQCLACLHYCPQNAIQFGEHTPDRERYN</sequence>
<dbReference type="InterPro" id="IPR029039">
    <property type="entry name" value="Flavoprotein-like_sf"/>
</dbReference>
<dbReference type="SUPFAM" id="SSF52218">
    <property type="entry name" value="Flavoproteins"/>
    <property type="match status" value="1"/>
</dbReference>
<evidence type="ECO:0000259" key="1">
    <source>
        <dbReference type="PROSITE" id="PS51379"/>
    </source>
</evidence>
<proteinExistence type="predicted"/>
<dbReference type="Pfam" id="PF13187">
    <property type="entry name" value="Fer4_9"/>
    <property type="match status" value="1"/>
</dbReference>
<dbReference type="PROSITE" id="PS51379">
    <property type="entry name" value="4FE4S_FER_2"/>
    <property type="match status" value="2"/>
</dbReference>
<dbReference type="EMBL" id="BARV01035033">
    <property type="protein sequence ID" value="GAI53067.1"/>
    <property type="molecule type" value="Genomic_DNA"/>
</dbReference>
<evidence type="ECO:0000313" key="2">
    <source>
        <dbReference type="EMBL" id="GAI53067.1"/>
    </source>
</evidence>
<comment type="caution">
    <text evidence="2">The sequence shown here is derived from an EMBL/GenBank/DDBJ whole genome shotgun (WGS) entry which is preliminary data.</text>
</comment>